<proteinExistence type="predicted"/>
<dbReference type="Proteomes" id="UP000054524">
    <property type="component" value="Unassembled WGS sequence"/>
</dbReference>
<dbReference type="HOGENOM" id="CLU_266378_0_0_1"/>
<evidence type="ECO:0000313" key="3">
    <source>
        <dbReference type="Proteomes" id="UP000054524"/>
    </source>
</evidence>
<dbReference type="AlphaFoldDB" id="A0A086J015"/>
<protein>
    <recommendedName>
        <fullName evidence="1">Mon2/Sec7/BIG1-like dimerisation and cyclophilin-binding domain-containing protein</fullName>
    </recommendedName>
</protein>
<evidence type="ECO:0000313" key="2">
    <source>
        <dbReference type="EMBL" id="KFG25483.1"/>
    </source>
</evidence>
<accession>A0A086J015</accession>
<dbReference type="EMBL" id="AKIJ01000005">
    <property type="protein sequence ID" value="KFG25483.1"/>
    <property type="molecule type" value="Genomic_DNA"/>
</dbReference>
<dbReference type="InterPro" id="IPR016024">
    <property type="entry name" value="ARM-type_fold"/>
</dbReference>
<dbReference type="Pfam" id="PF16213">
    <property type="entry name" value="DCB"/>
    <property type="match status" value="1"/>
</dbReference>
<feature type="domain" description="Mon2/Sec7/BIG1-like dimerisation and cyclophilin-binding" evidence="1">
    <location>
        <begin position="7"/>
        <end position="168"/>
    </location>
</feature>
<keyword evidence="3" id="KW-1185">Reference proteome</keyword>
<dbReference type="SUPFAM" id="SSF48371">
    <property type="entry name" value="ARM repeat"/>
    <property type="match status" value="1"/>
</dbReference>
<dbReference type="RefSeq" id="XP_052904038.1">
    <property type="nucleotide sequence ID" value="XM_053049867.1"/>
</dbReference>
<sequence>MQREMSDILNAITKEQTQKSSTIKKEAQTAQQLIEQYSGKEKEFYQYIKEKKLAQLPFIKSLQEIPVKNRLFFQSLQVLHKLITRNSISQDFIPYILEEFEKKIQAHPEVQLRVLQLLQPLTEDPLLVKGSNLQKLFKIGIQLIKASKDAGACKITVFYVVECIFERVGAFNKESSEDLANKESAEQDCLVIMKISLEAAKGPEILGLDLLLTCVSNKFSKDAISSPGGAELLEKTIDFIMKEITEKDAARIKTAFAICIKILTNVIMDKHAGLSILLEIKQAEMLQENEVLKEEFIYALPHHIVMECLKSSKELSEEIFDLEREGPLLDIIRIGEGQKMLLAIQEKEKNNVSESKSLKMTKIVEIACTLKDPEILPLFIPYFIYLIENISCSTETWPAHTLSKLKSAVENLVDGAKNELGILNMLIRSLYTAAEKYPRVFFNLAFKITFLQCSTMTEWKEFFALCSRIQDSTPELNSWNSSIERLMKSDPACLRVALQGGCQAANIPLSRFLALFFSIGHRIEDFPCEAIEYIEKIFFPGTETTKSTAEEQVVYFFNEYFKVKFTEKIHIMIFPEIVRIFSLVKNQNRDISLAKTVLQAISDGIKRTGEALGKGWVSLYEMLMDAAEEEDLRRIVFETIKVITERMLLYLPDGCLISTHKLLCMCCKLIIEDNISFQALFSIRDLTEYIHTEKDKVSREQQIEIFHATMCLLCSVGYDQRDDVRDSAIVQAFETIYFCQRLDLLPWDSLITIFLKRLLSAAVYAKEKEIYSGEYDEKSSDSDDLPTNGTCVCKGVGGCFIPPYTTESHNTARSLESAKKILLGVSSLVFNHFEEMKEHKGFYSLWKYIGRIFVKFFADPNMKSTVILAASPGLQSSLPPKYRLSLFATISDICFLYTQTEDSLETLVEMLKQSYRSIQPESKNSEHSTVFFKTITHLLKNSTVEENQALTFLEFEALESLKSESSQTAKIKVLLEWIPIPHTHPEKISEQFVVQCIEQLEKEILVHKDIQTDERSESIRILLMYHKKKDVQVLCWNRAMICLQRILELEAQSEGISHLKLISCEIFGLPSEEIDDIHTFPKPAIQSKATEQRIKKEERSIQDHLVFLEALTEILKDEKVMEVYTVVRNLWDYTVRMNLHILHLTTTKTLCRILTSKKELAVQAEDWIDCCLQNYNASTRIERSKHSFFQRQAALYVLQQILSKKMPIPKSKKFLPELILCISSDAPDVSTVATEVLEYFVSNK</sequence>
<gene>
    <name evidence="2" type="ORF">NESG_02258</name>
</gene>
<evidence type="ECO:0000259" key="1">
    <source>
        <dbReference type="Pfam" id="PF16213"/>
    </source>
</evidence>
<comment type="caution">
    <text evidence="2">The sequence shown here is derived from an EMBL/GenBank/DDBJ whole genome shotgun (WGS) entry which is preliminary data.</text>
</comment>
<dbReference type="InterPro" id="IPR032629">
    <property type="entry name" value="DCB_dom"/>
</dbReference>
<organism evidence="2 3">
    <name type="scientific">Nematocida ausubeli (strain ATCC PRA-371 / ERTm2)</name>
    <name type="common">Nematode killer fungus</name>
    <dbReference type="NCBI Taxonomy" id="1913371"/>
    <lineage>
        <taxon>Eukaryota</taxon>
        <taxon>Fungi</taxon>
        <taxon>Fungi incertae sedis</taxon>
        <taxon>Microsporidia</taxon>
        <taxon>Nematocida</taxon>
    </lineage>
</organism>
<dbReference type="GeneID" id="77677231"/>
<name>A0A086J015_NEMA1</name>
<reference evidence="2 3" key="1">
    <citation type="journal article" date="2014" name="Genome Announc.">
        <title>Genome Sequence of the Microsporidian Species Nematocida sp1 Strain ERTm6 (ATCC PRA-372).</title>
        <authorList>
            <person name="Bakowski M.A."/>
            <person name="Priest M."/>
            <person name="Young S."/>
            <person name="Cuomo C.A."/>
            <person name="Troemel E.R."/>
        </authorList>
    </citation>
    <scope>NUCLEOTIDE SEQUENCE [LARGE SCALE GENOMIC DNA]</scope>
    <source>
        <strain evidence="2 3">ERTm6</strain>
    </source>
</reference>